<dbReference type="Proteomes" id="UP001190700">
    <property type="component" value="Unassembled WGS sequence"/>
</dbReference>
<evidence type="ECO:0000313" key="1">
    <source>
        <dbReference type="EMBL" id="KAK3276502.1"/>
    </source>
</evidence>
<sequence length="160" mass="17520">MLSMVLKTLVDDARVDATGQNERDNRRSEGVGFSDHGGLFQLSMGIGGVGLILSRRAAIQWRLLERALIKSTPTGFVGGAGGERAQLKGVDDIISLRIPQVELMGTSFQQVRSIVHVDEDPRDLELSVYADGVLCSEVWRGCCFVLDGPRMRVSVMPLNY</sequence>
<keyword evidence="2" id="KW-1185">Reference proteome</keyword>
<reference evidence="1 2" key="1">
    <citation type="journal article" date="2015" name="Genome Biol. Evol.">
        <title>Comparative Genomics of a Bacterivorous Green Alga Reveals Evolutionary Causalities and Consequences of Phago-Mixotrophic Mode of Nutrition.</title>
        <authorList>
            <person name="Burns J.A."/>
            <person name="Paasch A."/>
            <person name="Narechania A."/>
            <person name="Kim E."/>
        </authorList>
    </citation>
    <scope>NUCLEOTIDE SEQUENCE [LARGE SCALE GENOMIC DNA]</scope>
    <source>
        <strain evidence="1 2">PLY_AMNH</strain>
    </source>
</reference>
<protein>
    <submittedName>
        <fullName evidence="1">Uncharacterized protein</fullName>
    </submittedName>
</protein>
<dbReference type="AlphaFoldDB" id="A0AAE0GEE2"/>
<organism evidence="1 2">
    <name type="scientific">Cymbomonas tetramitiformis</name>
    <dbReference type="NCBI Taxonomy" id="36881"/>
    <lineage>
        <taxon>Eukaryota</taxon>
        <taxon>Viridiplantae</taxon>
        <taxon>Chlorophyta</taxon>
        <taxon>Pyramimonadophyceae</taxon>
        <taxon>Pyramimonadales</taxon>
        <taxon>Pyramimonadaceae</taxon>
        <taxon>Cymbomonas</taxon>
    </lineage>
</organism>
<name>A0AAE0GEE2_9CHLO</name>
<dbReference type="EMBL" id="LGRX02006520">
    <property type="protein sequence ID" value="KAK3276502.1"/>
    <property type="molecule type" value="Genomic_DNA"/>
</dbReference>
<evidence type="ECO:0000313" key="2">
    <source>
        <dbReference type="Proteomes" id="UP001190700"/>
    </source>
</evidence>
<accession>A0AAE0GEE2</accession>
<comment type="caution">
    <text evidence="1">The sequence shown here is derived from an EMBL/GenBank/DDBJ whole genome shotgun (WGS) entry which is preliminary data.</text>
</comment>
<gene>
    <name evidence="1" type="ORF">CYMTET_15427</name>
</gene>
<proteinExistence type="predicted"/>